<dbReference type="AlphaFoldDB" id="A0A2V1K3D1"/>
<dbReference type="Pfam" id="PF16220">
    <property type="entry name" value="DUF4880"/>
    <property type="match status" value="1"/>
</dbReference>
<proteinExistence type="predicted"/>
<dbReference type="Proteomes" id="UP000245212">
    <property type="component" value="Unassembled WGS sequence"/>
</dbReference>
<dbReference type="InterPro" id="IPR012373">
    <property type="entry name" value="Ferrdict_sens_TM"/>
</dbReference>
<sequence length="333" mass="36704">MPMMQRPEATVPSAVARPALERAVLEEAAGWLVRVREGALDAAESQALTQWLEVSEQHRRAWALAQEMAGRFDKVPPELALPVLRTRGRQRRQAVGALAALMAVGLGVVAVRRQPGWQSDYATATGERRSLVLEDGSLLELNTRTAVDIRFDAQQRLVWLHEGEILIQTGPDALAGGIHRPFRVGTPHGSVRALGTRFSVRLLDGDAVQVAVFEKAVEVEPVTAMTRPVRVEARQQTRWSQWQAEPVQPVADNLDAWTRGILAVVDMRMADFLEEIGRYHAGYISCDAAVADLRVTGSYRLDDVALSLQSLAGSHPVQVRFLSRYLVRVSSVA</sequence>
<reference evidence="5" key="1">
    <citation type="submission" date="2018-05" db="EMBL/GenBank/DDBJ databases">
        <authorList>
            <person name="Li Y."/>
        </authorList>
    </citation>
    <scope>NUCLEOTIDE SEQUENCE [LARGE SCALE GENOMIC DNA]</scope>
    <source>
        <strain evidence="5">3d-2-2</strain>
    </source>
</reference>
<keyword evidence="1" id="KW-0812">Transmembrane</keyword>
<protein>
    <recommendedName>
        <fullName evidence="6">Iron dicitrate transport regulator FecR</fullName>
    </recommendedName>
</protein>
<dbReference type="PIRSF" id="PIRSF018266">
    <property type="entry name" value="FecR"/>
    <property type="match status" value="1"/>
</dbReference>
<dbReference type="PANTHER" id="PTHR30273">
    <property type="entry name" value="PERIPLASMIC SIGNAL SENSOR AND SIGMA FACTOR ACTIVATOR FECR-RELATED"/>
    <property type="match status" value="1"/>
</dbReference>
<evidence type="ECO:0000313" key="5">
    <source>
        <dbReference type="Proteomes" id="UP000245212"/>
    </source>
</evidence>
<dbReference type="GO" id="GO:0016989">
    <property type="term" value="F:sigma factor antagonist activity"/>
    <property type="evidence" value="ECO:0007669"/>
    <property type="project" value="TreeGrafter"/>
</dbReference>
<feature type="transmembrane region" description="Helical" evidence="1">
    <location>
        <begin position="94"/>
        <end position="111"/>
    </location>
</feature>
<dbReference type="InterPro" id="IPR006860">
    <property type="entry name" value="FecR"/>
</dbReference>
<keyword evidence="5" id="KW-1185">Reference proteome</keyword>
<evidence type="ECO:0000259" key="3">
    <source>
        <dbReference type="Pfam" id="PF16220"/>
    </source>
</evidence>
<evidence type="ECO:0000259" key="2">
    <source>
        <dbReference type="Pfam" id="PF04773"/>
    </source>
</evidence>
<dbReference type="PANTHER" id="PTHR30273:SF2">
    <property type="entry name" value="PROTEIN FECR"/>
    <property type="match status" value="1"/>
</dbReference>
<feature type="domain" description="FecR protein" evidence="2">
    <location>
        <begin position="120"/>
        <end position="218"/>
    </location>
</feature>
<comment type="caution">
    <text evidence="4">The sequence shown here is derived from an EMBL/GenBank/DDBJ whole genome shotgun (WGS) entry which is preliminary data.</text>
</comment>
<dbReference type="Pfam" id="PF04773">
    <property type="entry name" value="FecR"/>
    <property type="match status" value="1"/>
</dbReference>
<name>A0A2V1K3D1_9BURK</name>
<dbReference type="EMBL" id="QETA01000002">
    <property type="protein sequence ID" value="PWF24067.1"/>
    <property type="molecule type" value="Genomic_DNA"/>
</dbReference>
<keyword evidence="1" id="KW-0472">Membrane</keyword>
<dbReference type="Gene3D" id="2.60.120.1440">
    <property type="match status" value="1"/>
</dbReference>
<keyword evidence="1" id="KW-1133">Transmembrane helix</keyword>
<accession>A0A2V1K3D1</accession>
<gene>
    <name evidence="4" type="ORF">DD235_07060</name>
</gene>
<dbReference type="InterPro" id="IPR032623">
    <property type="entry name" value="FecR_N"/>
</dbReference>
<organism evidence="4 5">
    <name type="scientific">Corticimicrobacter populi</name>
    <dbReference type="NCBI Taxonomy" id="2175229"/>
    <lineage>
        <taxon>Bacteria</taxon>
        <taxon>Pseudomonadati</taxon>
        <taxon>Pseudomonadota</taxon>
        <taxon>Betaproteobacteria</taxon>
        <taxon>Burkholderiales</taxon>
        <taxon>Alcaligenaceae</taxon>
        <taxon>Corticimicrobacter</taxon>
    </lineage>
</organism>
<feature type="domain" description="FecR N-terminal" evidence="3">
    <location>
        <begin position="26"/>
        <end position="67"/>
    </location>
</feature>
<evidence type="ECO:0008006" key="6">
    <source>
        <dbReference type="Google" id="ProtNLM"/>
    </source>
</evidence>
<evidence type="ECO:0000256" key="1">
    <source>
        <dbReference type="SAM" id="Phobius"/>
    </source>
</evidence>
<evidence type="ECO:0000313" key="4">
    <source>
        <dbReference type="EMBL" id="PWF24067.1"/>
    </source>
</evidence>